<reference evidence="12" key="1">
    <citation type="submission" date="2022-01" db="EMBL/GenBank/DDBJ databases">
        <authorList>
            <person name="King R."/>
        </authorList>
    </citation>
    <scope>NUCLEOTIDE SEQUENCE</scope>
</reference>
<dbReference type="PANTHER" id="PTHR13038">
    <property type="entry name" value="APG9 AUTOPHAGY 9"/>
    <property type="match status" value="1"/>
</dbReference>
<dbReference type="GO" id="GO:0000422">
    <property type="term" value="P:autophagy of mitochondrion"/>
    <property type="evidence" value="ECO:0007669"/>
    <property type="project" value="TreeGrafter"/>
</dbReference>
<evidence type="ECO:0000256" key="10">
    <source>
        <dbReference type="RuleBase" id="RU364027"/>
    </source>
</evidence>
<keyword evidence="13" id="KW-1185">Reference proteome</keyword>
<keyword evidence="4 10" id="KW-0813">Transport</keyword>
<keyword evidence="5 10" id="KW-0812">Transmembrane</keyword>
<dbReference type="GO" id="GO:0061709">
    <property type="term" value="P:reticulophagy"/>
    <property type="evidence" value="ECO:0007669"/>
    <property type="project" value="TreeGrafter"/>
</dbReference>
<accession>A0A9P0ECS5</accession>
<comment type="function">
    <text evidence="10">Phospholipid scramblase involved in autophagy. Cycles between the preautophagosomal structure/phagophore assembly site (PAS) and the cytoplasmic vesicle pool and supplies membrane for the growing autophagosome. Lipid scramblase activity plays a key role in preautophagosomal structure/phagophore assembly by distributing the phospholipids that arrive through ATG2 from the cytoplasmic to the luminal leaflet of the bilayer, thereby driving autophagosomal membrane expansion.</text>
</comment>
<sequence length="720" mass="82401">MIGSYEASYQQFGDDSEDTPPQESGVLIHVVPELGKAEKWAHMVDLDAFFTRVYQYHQRHGFHCMATQEVLEVFQFVFVVVFSIGLIKCVDYSILFREKTVNGTRVKVSISDAILPADECIANLEVIEWTILTVGLLVWLLRVIKVTYNLYKYHDVRNFYNTALNIKDCDLENVTWHEVQKRLLEVQKEQLICIHKTELTELDIYHRILRFKNYMVAMVNKSLIPPKFQLPLIGEVIYFSHGLKYNLEMILYWGPSSPFQESFRLKDDYKRIAKRKELAHQLARHILYVAIANFLLCPLILLWQILYAFFNYAEVVKREPSTLGARCWSLYAKYYFRHFNELDHELNARLNRAYRPASKYMSIFTSPLMTVISKNIVFVAGALLAVLLSLSIYDEDVLTVEHVLTMITILGALVATFRVFIPDENLVWWPEHLMNSVLAHVHYLPSHWRGNAHTQTVRNEFTHLFQYKATFLMMELLSPIMTPVLLLTHVRPRALEFVDFFRSFTVEVGAVGDVCSFAQMDIRNHGNPDWNPGPNRPTTDQYTQAEEGKTELSLIHFTFTNPEWSPPGPSGGFVSNVREEAKKVLLQDPMLLSSSTATTTGMSTFVPQMGPVESILQSQIINRSVHTNISRTEGPVYDRHYLTHGEGLTPSLGASVFGTELTPADPIETTAMDMSINALYLHHAHQRGLERRGGVRQASGSTNVAGSERLPLLRSPSRFS</sequence>
<evidence type="ECO:0000256" key="6">
    <source>
        <dbReference type="ARBA" id="ARBA00022989"/>
    </source>
</evidence>
<dbReference type="PANTHER" id="PTHR13038:SF10">
    <property type="entry name" value="AUTOPHAGY-RELATED PROTEIN 9"/>
    <property type="match status" value="1"/>
</dbReference>
<keyword evidence="8 10" id="KW-0445">Lipid transport</keyword>
<feature type="transmembrane region" description="Helical" evidence="10">
    <location>
        <begin position="368"/>
        <end position="390"/>
    </location>
</feature>
<keyword evidence="6 10" id="KW-1133">Transmembrane helix</keyword>
<feature type="transmembrane region" description="Helical" evidence="10">
    <location>
        <begin position="73"/>
        <end position="95"/>
    </location>
</feature>
<dbReference type="InterPro" id="IPR007241">
    <property type="entry name" value="Autophagy-rel_prot_9"/>
</dbReference>
<keyword evidence="7 10" id="KW-0072">Autophagy</keyword>
<evidence type="ECO:0000256" key="2">
    <source>
        <dbReference type="ARBA" id="ARBA00006185"/>
    </source>
</evidence>
<dbReference type="GO" id="GO:0005776">
    <property type="term" value="C:autophagosome"/>
    <property type="evidence" value="ECO:0007669"/>
    <property type="project" value="TreeGrafter"/>
</dbReference>
<comment type="similarity">
    <text evidence="2 10">Belongs to the ATG9 family.</text>
</comment>
<evidence type="ECO:0000256" key="7">
    <source>
        <dbReference type="ARBA" id="ARBA00023006"/>
    </source>
</evidence>
<evidence type="ECO:0000256" key="1">
    <source>
        <dbReference type="ARBA" id="ARBA00004511"/>
    </source>
</evidence>
<evidence type="ECO:0000256" key="5">
    <source>
        <dbReference type="ARBA" id="ARBA00022692"/>
    </source>
</evidence>
<dbReference type="Pfam" id="PF04109">
    <property type="entry name" value="ATG9"/>
    <property type="match status" value="1"/>
</dbReference>
<organism evidence="12 13">
    <name type="scientific">Nezara viridula</name>
    <name type="common">Southern green stink bug</name>
    <name type="synonym">Cimex viridulus</name>
    <dbReference type="NCBI Taxonomy" id="85310"/>
    <lineage>
        <taxon>Eukaryota</taxon>
        <taxon>Metazoa</taxon>
        <taxon>Ecdysozoa</taxon>
        <taxon>Arthropoda</taxon>
        <taxon>Hexapoda</taxon>
        <taxon>Insecta</taxon>
        <taxon>Pterygota</taxon>
        <taxon>Neoptera</taxon>
        <taxon>Paraneoptera</taxon>
        <taxon>Hemiptera</taxon>
        <taxon>Heteroptera</taxon>
        <taxon>Panheteroptera</taxon>
        <taxon>Pentatomomorpha</taxon>
        <taxon>Pentatomoidea</taxon>
        <taxon>Pentatomidae</taxon>
        <taxon>Pentatominae</taxon>
        <taxon>Nezara</taxon>
    </lineage>
</organism>
<dbReference type="AlphaFoldDB" id="A0A9P0ECS5"/>
<evidence type="ECO:0000313" key="13">
    <source>
        <dbReference type="Proteomes" id="UP001152798"/>
    </source>
</evidence>
<feature type="region of interest" description="Disordered" evidence="11">
    <location>
        <begin position="690"/>
        <end position="720"/>
    </location>
</feature>
<name>A0A9P0ECS5_NEZVI</name>
<protein>
    <recommendedName>
        <fullName evidence="3 10">Autophagy-related protein 9</fullName>
    </recommendedName>
</protein>
<feature type="transmembrane region" description="Helical" evidence="10">
    <location>
        <begin position="402"/>
        <end position="421"/>
    </location>
</feature>
<evidence type="ECO:0000256" key="3">
    <source>
        <dbReference type="ARBA" id="ARBA00018074"/>
    </source>
</evidence>
<gene>
    <name evidence="12" type="ORF">NEZAVI_LOCUS5362</name>
</gene>
<comment type="subcellular location">
    <subcellularLocation>
        <location evidence="1 10">Preautophagosomal structure membrane</location>
        <topology evidence="1 10">Multi-pass membrane protein</topology>
    </subcellularLocation>
</comment>
<feature type="transmembrane region" description="Helical" evidence="10">
    <location>
        <begin position="126"/>
        <end position="144"/>
    </location>
</feature>
<dbReference type="GO" id="GO:0034727">
    <property type="term" value="P:piecemeal microautophagy of the nucleus"/>
    <property type="evidence" value="ECO:0007669"/>
    <property type="project" value="TreeGrafter"/>
</dbReference>
<dbReference type="EMBL" id="OV725079">
    <property type="protein sequence ID" value="CAH1395015.1"/>
    <property type="molecule type" value="Genomic_DNA"/>
</dbReference>
<dbReference type="GO" id="GO:0034045">
    <property type="term" value="C:phagophore assembly site membrane"/>
    <property type="evidence" value="ECO:0007669"/>
    <property type="project" value="UniProtKB-SubCell"/>
</dbReference>
<dbReference type="GO" id="GO:0006869">
    <property type="term" value="P:lipid transport"/>
    <property type="evidence" value="ECO:0007669"/>
    <property type="project" value="UniProtKB-KW"/>
</dbReference>
<keyword evidence="9 10" id="KW-0472">Membrane</keyword>
<evidence type="ECO:0000256" key="4">
    <source>
        <dbReference type="ARBA" id="ARBA00022448"/>
    </source>
</evidence>
<evidence type="ECO:0000313" key="12">
    <source>
        <dbReference type="EMBL" id="CAH1395015.1"/>
    </source>
</evidence>
<feature type="transmembrane region" description="Helical" evidence="10">
    <location>
        <begin position="286"/>
        <end position="310"/>
    </location>
</feature>
<dbReference type="GO" id="GO:0034497">
    <property type="term" value="P:protein localization to phagophore assembly site"/>
    <property type="evidence" value="ECO:0007669"/>
    <property type="project" value="TreeGrafter"/>
</dbReference>
<evidence type="ECO:0000256" key="11">
    <source>
        <dbReference type="SAM" id="MobiDB-lite"/>
    </source>
</evidence>
<evidence type="ECO:0000256" key="8">
    <source>
        <dbReference type="ARBA" id="ARBA00023055"/>
    </source>
</evidence>
<dbReference type="Proteomes" id="UP001152798">
    <property type="component" value="Chromosome 3"/>
</dbReference>
<dbReference type="OrthoDB" id="2020634at2759"/>
<evidence type="ECO:0000256" key="9">
    <source>
        <dbReference type="ARBA" id="ARBA00023136"/>
    </source>
</evidence>
<proteinExistence type="inferred from homology"/>